<dbReference type="Proteomes" id="UP000563094">
    <property type="component" value="Unassembled WGS sequence"/>
</dbReference>
<proteinExistence type="predicted"/>
<feature type="compositionally biased region" description="Basic residues" evidence="1">
    <location>
        <begin position="96"/>
        <end position="106"/>
    </location>
</feature>
<feature type="region of interest" description="Disordered" evidence="1">
    <location>
        <begin position="22"/>
        <end position="106"/>
    </location>
</feature>
<evidence type="ECO:0000256" key="1">
    <source>
        <dbReference type="SAM" id="MobiDB-lite"/>
    </source>
</evidence>
<keyword evidence="4" id="KW-1185">Reference proteome</keyword>
<feature type="signal peptide" evidence="2">
    <location>
        <begin position="1"/>
        <end position="23"/>
    </location>
</feature>
<dbReference type="EMBL" id="JACJIQ010000009">
    <property type="protein sequence ID" value="MBA9077753.1"/>
    <property type="molecule type" value="Genomic_DNA"/>
</dbReference>
<evidence type="ECO:0000313" key="4">
    <source>
        <dbReference type="Proteomes" id="UP000563094"/>
    </source>
</evidence>
<accession>A0A839GJ58</accession>
<gene>
    <name evidence="3" type="ORF">FHS90_002472</name>
</gene>
<keyword evidence="2" id="KW-0732">Signal</keyword>
<evidence type="ECO:0008006" key="5">
    <source>
        <dbReference type="Google" id="ProtNLM"/>
    </source>
</evidence>
<protein>
    <recommendedName>
        <fullName evidence="5">Lipoprotein</fullName>
    </recommendedName>
</protein>
<reference evidence="3 4" key="1">
    <citation type="submission" date="2020-08" db="EMBL/GenBank/DDBJ databases">
        <title>Genomic Encyclopedia of Type Strains, Phase IV (KMG-IV): sequencing the most valuable type-strain genomes for metagenomic binning, comparative biology and taxonomic classification.</title>
        <authorList>
            <person name="Goeker M."/>
        </authorList>
    </citation>
    <scope>NUCLEOTIDE SEQUENCE [LARGE SCALE GENOMIC DNA]</scope>
    <source>
        <strain evidence="3 4">DSM 29854</strain>
    </source>
</reference>
<name>A0A839GJ58_9BACT</name>
<dbReference type="PROSITE" id="PS51257">
    <property type="entry name" value="PROKAR_LIPOPROTEIN"/>
    <property type="match status" value="1"/>
</dbReference>
<evidence type="ECO:0000313" key="3">
    <source>
        <dbReference type="EMBL" id="MBA9077753.1"/>
    </source>
</evidence>
<comment type="caution">
    <text evidence="3">The sequence shown here is derived from an EMBL/GenBank/DDBJ whole genome shotgun (WGS) entry which is preliminary data.</text>
</comment>
<dbReference type="AlphaFoldDB" id="A0A839GJ58"/>
<feature type="compositionally biased region" description="Low complexity" evidence="1">
    <location>
        <begin position="22"/>
        <end position="42"/>
    </location>
</feature>
<sequence length="106" mass="11257">MKKQFYVQAVVLILFLVSTVGCSSSRNTSSSRTPSSTRTSKSQHPGVRTTGIYLPGSEPSTAGMPPGQAKKVVGAQSAKEFAPGQQKKALKEGKYKGKKGKKGKKK</sequence>
<organism evidence="3 4">
    <name type="scientific">Rufibacter quisquiliarum</name>
    <dbReference type="NCBI Taxonomy" id="1549639"/>
    <lineage>
        <taxon>Bacteria</taxon>
        <taxon>Pseudomonadati</taxon>
        <taxon>Bacteroidota</taxon>
        <taxon>Cytophagia</taxon>
        <taxon>Cytophagales</taxon>
        <taxon>Hymenobacteraceae</taxon>
        <taxon>Rufibacter</taxon>
    </lineage>
</organism>
<evidence type="ECO:0000256" key="2">
    <source>
        <dbReference type="SAM" id="SignalP"/>
    </source>
</evidence>
<feature type="chain" id="PRO_5032682508" description="Lipoprotein" evidence="2">
    <location>
        <begin position="24"/>
        <end position="106"/>
    </location>
</feature>